<dbReference type="EMBL" id="JRUQ01000016">
    <property type="protein sequence ID" value="KGT95462.1"/>
    <property type="molecule type" value="Genomic_DNA"/>
</dbReference>
<dbReference type="STRING" id="371042.NG99_03780"/>
<dbReference type="SUPFAM" id="SSF46689">
    <property type="entry name" value="Homeodomain-like"/>
    <property type="match status" value="1"/>
</dbReference>
<proteinExistence type="predicted"/>
<dbReference type="PANTHER" id="PTHR43479:SF11">
    <property type="entry name" value="ACREF_ENVCD OPERON REPRESSOR-RELATED"/>
    <property type="match status" value="1"/>
</dbReference>
<gene>
    <name evidence="4" type="ORF">NG99_03780</name>
</gene>
<evidence type="ECO:0000313" key="4">
    <source>
        <dbReference type="EMBL" id="KGT95462.1"/>
    </source>
</evidence>
<dbReference type="InterPro" id="IPR009057">
    <property type="entry name" value="Homeodomain-like_sf"/>
</dbReference>
<dbReference type="RefSeq" id="WP_034888558.1">
    <property type="nucleotide sequence ID" value="NZ_JRUQ01000016.1"/>
</dbReference>
<dbReference type="InterPro" id="IPR023772">
    <property type="entry name" value="DNA-bd_HTH_TetR-type_CS"/>
</dbReference>
<reference evidence="4 5" key="1">
    <citation type="submission" date="2014-10" db="EMBL/GenBank/DDBJ databases">
        <title>Genome sequence of Erwinia typographi M043b.</title>
        <authorList>
            <person name="Chan K.-G."/>
            <person name="Tan W.-S."/>
        </authorList>
    </citation>
    <scope>NUCLEOTIDE SEQUENCE [LARGE SCALE GENOMIC DNA]</scope>
    <source>
        <strain evidence="4 5">M043b</strain>
    </source>
</reference>
<sequence length="188" mass="20934">MVRKAENARERFGRAALQLFQQQGYAGTTVSQIASAAGLTERTFFRYFVDKPEVLFWHSEEIQSGVVRAIHAAGEGNPLDIALAALQTIGEFFDGNRAEVAIRHAIIDATVEFQERELMKMYQLAEAISLVLTERGASSSQARMTASISVTLWRLAINDWLVAKVDCAFSLTLMHTRAALEEIIITDR</sequence>
<feature type="DNA-binding region" description="H-T-H motif" evidence="2">
    <location>
        <begin position="29"/>
        <end position="48"/>
    </location>
</feature>
<evidence type="ECO:0000259" key="3">
    <source>
        <dbReference type="PROSITE" id="PS50977"/>
    </source>
</evidence>
<keyword evidence="1 2" id="KW-0238">DNA-binding</keyword>
<dbReference type="PRINTS" id="PR00455">
    <property type="entry name" value="HTHTETR"/>
</dbReference>
<dbReference type="eggNOG" id="COG1309">
    <property type="taxonomic scope" value="Bacteria"/>
</dbReference>
<organism evidence="4 5">
    <name type="scientific">Erwinia typographi</name>
    <dbReference type="NCBI Taxonomy" id="371042"/>
    <lineage>
        <taxon>Bacteria</taxon>
        <taxon>Pseudomonadati</taxon>
        <taxon>Pseudomonadota</taxon>
        <taxon>Gammaproteobacteria</taxon>
        <taxon>Enterobacterales</taxon>
        <taxon>Erwiniaceae</taxon>
        <taxon>Erwinia</taxon>
    </lineage>
</organism>
<comment type="caution">
    <text evidence="4">The sequence shown here is derived from an EMBL/GenBank/DDBJ whole genome shotgun (WGS) entry which is preliminary data.</text>
</comment>
<name>A0A0A3Z8R1_9GAMM</name>
<dbReference type="GO" id="GO:0003677">
    <property type="term" value="F:DNA binding"/>
    <property type="evidence" value="ECO:0007669"/>
    <property type="project" value="UniProtKB-UniRule"/>
</dbReference>
<dbReference type="Gene3D" id="1.10.357.10">
    <property type="entry name" value="Tetracycline Repressor, domain 2"/>
    <property type="match status" value="1"/>
</dbReference>
<keyword evidence="5" id="KW-1185">Reference proteome</keyword>
<dbReference type="InterPro" id="IPR050624">
    <property type="entry name" value="HTH-type_Tx_Regulator"/>
</dbReference>
<dbReference type="Proteomes" id="UP000030351">
    <property type="component" value="Unassembled WGS sequence"/>
</dbReference>
<dbReference type="PROSITE" id="PS01081">
    <property type="entry name" value="HTH_TETR_1"/>
    <property type="match status" value="1"/>
</dbReference>
<accession>A0A0A3Z8R1</accession>
<evidence type="ECO:0000313" key="5">
    <source>
        <dbReference type="Proteomes" id="UP000030351"/>
    </source>
</evidence>
<protein>
    <recommendedName>
        <fullName evidence="3">HTH tetR-type domain-containing protein</fullName>
    </recommendedName>
</protein>
<dbReference type="PROSITE" id="PS50977">
    <property type="entry name" value="HTH_TETR_2"/>
    <property type="match status" value="1"/>
</dbReference>
<feature type="domain" description="HTH tetR-type" evidence="3">
    <location>
        <begin position="6"/>
        <end position="66"/>
    </location>
</feature>
<evidence type="ECO:0000256" key="1">
    <source>
        <dbReference type="ARBA" id="ARBA00023125"/>
    </source>
</evidence>
<dbReference type="AlphaFoldDB" id="A0A0A3Z8R1"/>
<dbReference type="PANTHER" id="PTHR43479">
    <property type="entry name" value="ACREF/ENVCD OPERON REPRESSOR-RELATED"/>
    <property type="match status" value="1"/>
</dbReference>
<dbReference type="Pfam" id="PF00440">
    <property type="entry name" value="TetR_N"/>
    <property type="match status" value="1"/>
</dbReference>
<evidence type="ECO:0000256" key="2">
    <source>
        <dbReference type="PROSITE-ProRule" id="PRU00335"/>
    </source>
</evidence>
<dbReference type="InterPro" id="IPR001647">
    <property type="entry name" value="HTH_TetR"/>
</dbReference>